<evidence type="ECO:0000313" key="3">
    <source>
        <dbReference type="Proteomes" id="UP001530400"/>
    </source>
</evidence>
<evidence type="ECO:0000313" key="2">
    <source>
        <dbReference type="EMBL" id="KAL3782353.1"/>
    </source>
</evidence>
<dbReference type="AlphaFoldDB" id="A0ABD3P370"/>
<accession>A0ABD3P370</accession>
<dbReference type="Proteomes" id="UP001530400">
    <property type="component" value="Unassembled WGS sequence"/>
</dbReference>
<protein>
    <submittedName>
        <fullName evidence="2">Uncharacterized protein</fullName>
    </submittedName>
</protein>
<dbReference type="EMBL" id="JALLPJ020000810">
    <property type="protein sequence ID" value="KAL3782353.1"/>
    <property type="molecule type" value="Genomic_DNA"/>
</dbReference>
<keyword evidence="3" id="KW-1185">Reference proteome</keyword>
<name>A0ABD3P370_9STRA</name>
<sequence length="67" mass="7293">MQFSHVKSIAEVSKTGSRIGGQSIIPLDSDFRVHHLRSASNGRKTTAKEGSSHVRYSAAISHSNKPF</sequence>
<comment type="caution">
    <text evidence="2">The sequence shown here is derived from an EMBL/GenBank/DDBJ whole genome shotgun (WGS) entry which is preliminary data.</text>
</comment>
<feature type="region of interest" description="Disordered" evidence="1">
    <location>
        <begin position="40"/>
        <end position="67"/>
    </location>
</feature>
<reference evidence="2 3" key="1">
    <citation type="submission" date="2024-10" db="EMBL/GenBank/DDBJ databases">
        <title>Updated reference genomes for cyclostephanoid diatoms.</title>
        <authorList>
            <person name="Roberts W.R."/>
            <person name="Alverson A.J."/>
        </authorList>
    </citation>
    <scope>NUCLEOTIDE SEQUENCE [LARGE SCALE GENOMIC DNA]</scope>
    <source>
        <strain evidence="2 3">AJA010-31</strain>
    </source>
</reference>
<evidence type="ECO:0000256" key="1">
    <source>
        <dbReference type="SAM" id="MobiDB-lite"/>
    </source>
</evidence>
<gene>
    <name evidence="2" type="ORF">ACHAWO_003726</name>
</gene>
<proteinExistence type="predicted"/>
<organism evidence="2 3">
    <name type="scientific">Cyclotella atomus</name>
    <dbReference type="NCBI Taxonomy" id="382360"/>
    <lineage>
        <taxon>Eukaryota</taxon>
        <taxon>Sar</taxon>
        <taxon>Stramenopiles</taxon>
        <taxon>Ochrophyta</taxon>
        <taxon>Bacillariophyta</taxon>
        <taxon>Coscinodiscophyceae</taxon>
        <taxon>Thalassiosirophycidae</taxon>
        <taxon>Stephanodiscales</taxon>
        <taxon>Stephanodiscaceae</taxon>
        <taxon>Cyclotella</taxon>
    </lineage>
</organism>